<dbReference type="eggNOG" id="COG0451">
    <property type="taxonomic scope" value="Bacteria"/>
</dbReference>
<feature type="domain" description="NAD-dependent epimerase/dehydratase" evidence="1">
    <location>
        <begin position="367"/>
        <end position="590"/>
    </location>
</feature>
<organism evidence="3 4">
    <name type="scientific">Wenxinia marina DSM 24838</name>
    <dbReference type="NCBI Taxonomy" id="1123501"/>
    <lineage>
        <taxon>Bacteria</taxon>
        <taxon>Pseudomonadati</taxon>
        <taxon>Pseudomonadota</taxon>
        <taxon>Alphaproteobacteria</taxon>
        <taxon>Rhodobacterales</taxon>
        <taxon>Roseobacteraceae</taxon>
        <taxon>Wenxinia</taxon>
    </lineage>
</organism>
<sequence length="694" mass="73924">MTETRTALIGAGYIADWHAAAIAATPSVRITAVCDPNLAAAQALAARHGARAFASHHEIIAAGVADAAHVLTPPASHQAIALDCLRGGLHVLVEKPVALDAAGTREIADAATAAGLEFAASHNFLGLPRYERLKALVADGALGRVSDVRIDWALPFAPLRSGPYGIWPLREPKNLLLELGAHPVSFAVDLFGPLDIRALDLGQPVSLPGGGTRHQSWRLLARAGDVDVTVAISTVETVDRRTVTLRGSTASAELDYAADTLTVARDNSADLIVNPLLGALGQSWAYLREGVRNAAIQTASLDRRGPYAQSFRGLARAFYSGIAEGRTDPRFTPDQAVRVMEALDAAIALIPPQEAPAIATGTPSPTALVIGGTGYIGRALTRALVARGEDVRVASRGRSGPFGDIANHVETVSVDLTDPEALGAAMDGIHTIYNLARALEDTWEAALANDVGTAIRIAEAADAVDVSRLVFTGTIASFDMSDPAATIREDTDFGEMERRNMYARSKAEAERRLLQMHHDTGLPVVIARPGIVVGGDGPLQHWGIGRWHGPGAVRLWGDGRRPLPFVLIDDVVDGLIRLGHTPGVEGRRFNLVGPPILSARDYFDGIHARTGARTRVASGNLTAMWLGGETKWALKRHALGQRDAPRASRADWQSRGHLSRFDASATEAALDWHPETDPGRFLDRAIDGRRLYGL</sequence>
<dbReference type="GO" id="GO:0000166">
    <property type="term" value="F:nucleotide binding"/>
    <property type="evidence" value="ECO:0007669"/>
    <property type="project" value="InterPro"/>
</dbReference>
<gene>
    <name evidence="3" type="ORF">Wenmar_00279</name>
</gene>
<dbReference type="Proteomes" id="UP000035100">
    <property type="component" value="Unassembled WGS sequence"/>
</dbReference>
<evidence type="ECO:0000313" key="4">
    <source>
        <dbReference type="Proteomes" id="UP000035100"/>
    </source>
</evidence>
<dbReference type="EMBL" id="AONG01000003">
    <property type="protein sequence ID" value="KIQ70905.1"/>
    <property type="molecule type" value="Genomic_DNA"/>
</dbReference>
<dbReference type="STRING" id="1123501.Wenmar_00279"/>
<evidence type="ECO:0000259" key="2">
    <source>
        <dbReference type="Pfam" id="PF01408"/>
    </source>
</evidence>
<dbReference type="PATRIC" id="fig|1123501.6.peg.337"/>
<protein>
    <submittedName>
        <fullName evidence="3">Putative dehydrogenase</fullName>
    </submittedName>
</protein>
<dbReference type="InterPro" id="IPR036291">
    <property type="entry name" value="NAD(P)-bd_dom_sf"/>
</dbReference>
<reference evidence="3 4" key="1">
    <citation type="submission" date="2013-01" db="EMBL/GenBank/DDBJ databases">
        <authorList>
            <person name="Fiebig A."/>
            <person name="Goeker M."/>
            <person name="Klenk H.-P.P."/>
        </authorList>
    </citation>
    <scope>NUCLEOTIDE SEQUENCE [LARGE SCALE GENOMIC DNA]</scope>
    <source>
        <strain evidence="3 4">DSM 24838</strain>
    </source>
</reference>
<name>A0A0D0NRP1_9RHOB</name>
<dbReference type="RefSeq" id="WP_018304409.1">
    <property type="nucleotide sequence ID" value="NZ_KB902313.1"/>
</dbReference>
<dbReference type="AlphaFoldDB" id="A0A0D0NRP1"/>
<comment type="caution">
    <text evidence="3">The sequence shown here is derived from an EMBL/GenBank/DDBJ whole genome shotgun (WGS) entry which is preliminary data.</text>
</comment>
<dbReference type="PANTHER" id="PTHR43377">
    <property type="entry name" value="BILIVERDIN REDUCTASE A"/>
    <property type="match status" value="1"/>
</dbReference>
<dbReference type="Gene3D" id="3.40.50.720">
    <property type="entry name" value="NAD(P)-binding Rossmann-like Domain"/>
    <property type="match status" value="2"/>
</dbReference>
<dbReference type="PANTHER" id="PTHR43377:SF1">
    <property type="entry name" value="BILIVERDIN REDUCTASE A"/>
    <property type="match status" value="1"/>
</dbReference>
<dbReference type="InterPro" id="IPR001509">
    <property type="entry name" value="Epimerase_deHydtase"/>
</dbReference>
<dbReference type="SUPFAM" id="SSF55347">
    <property type="entry name" value="Glyceraldehyde-3-phosphate dehydrogenase-like, C-terminal domain"/>
    <property type="match status" value="1"/>
</dbReference>
<feature type="domain" description="Gfo/Idh/MocA-like oxidoreductase N-terminal" evidence="2">
    <location>
        <begin position="5"/>
        <end position="117"/>
    </location>
</feature>
<proteinExistence type="predicted"/>
<dbReference type="SUPFAM" id="SSF51735">
    <property type="entry name" value="NAD(P)-binding Rossmann-fold domains"/>
    <property type="match status" value="2"/>
</dbReference>
<dbReference type="Gene3D" id="3.30.360.10">
    <property type="entry name" value="Dihydrodipicolinate Reductase, domain 2"/>
    <property type="match status" value="1"/>
</dbReference>
<dbReference type="eggNOG" id="COG0673">
    <property type="taxonomic scope" value="Bacteria"/>
</dbReference>
<keyword evidence="4" id="KW-1185">Reference proteome</keyword>
<dbReference type="Pfam" id="PF01408">
    <property type="entry name" value="GFO_IDH_MocA"/>
    <property type="match status" value="1"/>
</dbReference>
<dbReference type="Pfam" id="PF01370">
    <property type="entry name" value="Epimerase"/>
    <property type="match status" value="1"/>
</dbReference>
<evidence type="ECO:0000259" key="1">
    <source>
        <dbReference type="Pfam" id="PF01370"/>
    </source>
</evidence>
<dbReference type="OrthoDB" id="7798185at2"/>
<dbReference type="InterPro" id="IPR000683">
    <property type="entry name" value="Gfo/Idh/MocA-like_OxRdtase_N"/>
</dbReference>
<accession>A0A0D0NRP1</accession>
<dbReference type="InterPro" id="IPR051450">
    <property type="entry name" value="Gfo/Idh/MocA_Oxidoreductases"/>
</dbReference>
<evidence type="ECO:0000313" key="3">
    <source>
        <dbReference type="EMBL" id="KIQ70905.1"/>
    </source>
</evidence>